<dbReference type="AlphaFoldDB" id="A0A1V6XM93"/>
<dbReference type="Proteomes" id="UP000191691">
    <property type="component" value="Unassembled WGS sequence"/>
</dbReference>
<proteinExistence type="predicted"/>
<sequence>MDTHCPPLYSTILTTHHPHWDTQEDASHQPMHSTQSFRPQKYPRLSSNLTELSLQVSEAPNHLAGQRQQQNYPPPEIVESKPSIPETNQQGGLNSSSDFQAQHVQSYTSFKPNSYSSIVASSIGSNPSSANATEFNMTPSHEDFQAYSERPQVLNARNRQIESLSPSILPASSTPEYQLSAPPLASGCGHRRSVQPLLSYHTESPEACEFTPIEATDQVQEHFSGCAPDKENDEKPYPVGQSHVHVDTAFPIIVTNPTHLGPRADLKGLPFYLEWQEFNFANGTWKYVI</sequence>
<organism evidence="2 3">
    <name type="scientific">Penicillium nalgiovense</name>
    <dbReference type="NCBI Taxonomy" id="60175"/>
    <lineage>
        <taxon>Eukaryota</taxon>
        <taxon>Fungi</taxon>
        <taxon>Dikarya</taxon>
        <taxon>Ascomycota</taxon>
        <taxon>Pezizomycotina</taxon>
        <taxon>Eurotiomycetes</taxon>
        <taxon>Eurotiomycetidae</taxon>
        <taxon>Eurotiales</taxon>
        <taxon>Aspergillaceae</taxon>
        <taxon>Penicillium</taxon>
    </lineage>
</organism>
<comment type="caution">
    <text evidence="2">The sequence shown here is derived from an EMBL/GenBank/DDBJ whole genome shotgun (WGS) entry which is preliminary data.</text>
</comment>
<evidence type="ECO:0000313" key="2">
    <source>
        <dbReference type="EMBL" id="OQE76198.1"/>
    </source>
</evidence>
<protein>
    <submittedName>
        <fullName evidence="2">Uncharacterized protein</fullName>
    </submittedName>
</protein>
<gene>
    <name evidence="2" type="ORF">PENNAL_c0069G04524</name>
</gene>
<feature type="region of interest" description="Disordered" evidence="1">
    <location>
        <begin position="62"/>
        <end position="96"/>
    </location>
</feature>
<feature type="compositionally biased region" description="Polar residues" evidence="1">
    <location>
        <begin position="85"/>
        <end position="96"/>
    </location>
</feature>
<keyword evidence="3" id="KW-1185">Reference proteome</keyword>
<reference evidence="3" key="1">
    <citation type="journal article" date="2017" name="Nat. Microbiol.">
        <title>Global analysis of biosynthetic gene clusters reveals vast potential of secondary metabolite production in Penicillium species.</title>
        <authorList>
            <person name="Nielsen J.C."/>
            <person name="Grijseels S."/>
            <person name="Prigent S."/>
            <person name="Ji B."/>
            <person name="Dainat J."/>
            <person name="Nielsen K.F."/>
            <person name="Frisvad J.C."/>
            <person name="Workman M."/>
            <person name="Nielsen J."/>
        </authorList>
    </citation>
    <scope>NUCLEOTIDE SEQUENCE [LARGE SCALE GENOMIC DNA]</scope>
    <source>
        <strain evidence="3">IBT 13039</strain>
    </source>
</reference>
<name>A0A1V6XM93_PENNA</name>
<dbReference type="EMBL" id="MOOB01000069">
    <property type="protein sequence ID" value="OQE76198.1"/>
    <property type="molecule type" value="Genomic_DNA"/>
</dbReference>
<evidence type="ECO:0000313" key="3">
    <source>
        <dbReference type="Proteomes" id="UP000191691"/>
    </source>
</evidence>
<accession>A0A1V6XM93</accession>
<evidence type="ECO:0000256" key="1">
    <source>
        <dbReference type="SAM" id="MobiDB-lite"/>
    </source>
</evidence>